<evidence type="ECO:0000313" key="2">
    <source>
        <dbReference type="Proteomes" id="UP000230119"/>
    </source>
</evidence>
<dbReference type="Proteomes" id="UP000230119">
    <property type="component" value="Unassembled WGS sequence"/>
</dbReference>
<reference evidence="2" key="1">
    <citation type="submission" date="2017-09" db="EMBL/GenBank/DDBJ databases">
        <title>Depth-based differentiation of microbial function through sediment-hosted aquifers and enrichment of novel symbionts in the deep terrestrial subsurface.</title>
        <authorList>
            <person name="Probst A.J."/>
            <person name="Ladd B."/>
            <person name="Jarett J.K."/>
            <person name="Geller-Mcgrath D.E."/>
            <person name="Sieber C.M.K."/>
            <person name="Emerson J.B."/>
            <person name="Anantharaman K."/>
            <person name="Thomas B.C."/>
            <person name="Malmstrom R."/>
            <person name="Stieglmeier M."/>
            <person name="Klingl A."/>
            <person name="Woyke T."/>
            <person name="Ryan C.M."/>
            <person name="Banfield J.F."/>
        </authorList>
    </citation>
    <scope>NUCLEOTIDE SEQUENCE [LARGE SCALE GENOMIC DNA]</scope>
</reference>
<organism evidence="1 2">
    <name type="scientific">Candidatus Roizmanbacteria bacterium CG03_land_8_20_14_0_80_39_12</name>
    <dbReference type="NCBI Taxonomy" id="1974847"/>
    <lineage>
        <taxon>Bacteria</taxon>
        <taxon>Candidatus Roizmaniibacteriota</taxon>
    </lineage>
</organism>
<feature type="non-terminal residue" evidence="1">
    <location>
        <position position="1"/>
    </location>
</feature>
<dbReference type="AlphaFoldDB" id="A0A2M7BRD5"/>
<evidence type="ECO:0000313" key="1">
    <source>
        <dbReference type="EMBL" id="PIV08028.1"/>
    </source>
</evidence>
<proteinExistence type="predicted"/>
<gene>
    <name evidence="1" type="ORF">COS52_04865</name>
</gene>
<feature type="non-terminal residue" evidence="1">
    <location>
        <position position="373"/>
    </location>
</feature>
<sequence>RIPKEIFSSDTNVTLSFNSDPHYFVGEKGPKEGIETAKSRSRWYKVEHIEDGGHHTHITMHAQSQLAIIETLTHLSITERLREKIHEILKKSALTPNETQFIWNTLEYLTPSSNPHRKGERHINIWADKTINVISNDSMAPWDELKSSHVTGNEKYAPTAKLLAEHAETFLNTGKKKQPSVLMFSNSYSLPNILSHYLLNRETQGKKVREHFIEKATTAWRNKSDKTDILDKSKLEALGESIACIQKGLSEYQRNFIIDNMIIFDFTKGNESFDDEIISGFIKDFKDEGRLKKDLGIETIIEGKCSPTADSLHYIDFNKVKDEVLEGLNPLVRDAVSKLKQEKISALYLPYAPGDLTFSTILEMKRHISSIEM</sequence>
<protein>
    <submittedName>
        <fullName evidence="1">Uncharacterized protein</fullName>
    </submittedName>
</protein>
<accession>A0A2M7BRD5</accession>
<comment type="caution">
    <text evidence="1">The sequence shown here is derived from an EMBL/GenBank/DDBJ whole genome shotgun (WGS) entry which is preliminary data.</text>
</comment>
<dbReference type="EMBL" id="PEVA01000205">
    <property type="protein sequence ID" value="PIV08028.1"/>
    <property type="molecule type" value="Genomic_DNA"/>
</dbReference>
<name>A0A2M7BRD5_9BACT</name>